<dbReference type="EMBL" id="BSFP01000053">
    <property type="protein sequence ID" value="GLL05101.1"/>
    <property type="molecule type" value="Genomic_DNA"/>
</dbReference>
<accession>A0A9W6KN52</accession>
<reference evidence="1" key="1">
    <citation type="journal article" date="2014" name="Int. J. Syst. Evol. Microbiol.">
        <title>Complete genome sequence of Corynebacterium casei LMG S-19264T (=DSM 44701T), isolated from a smear-ripened cheese.</title>
        <authorList>
            <consortium name="US DOE Joint Genome Institute (JGI-PGF)"/>
            <person name="Walter F."/>
            <person name="Albersmeier A."/>
            <person name="Kalinowski J."/>
            <person name="Ruckert C."/>
        </authorList>
    </citation>
    <scope>NUCLEOTIDE SEQUENCE</scope>
    <source>
        <strain evidence="1">VKM Ac-1321</strain>
    </source>
</reference>
<organism evidence="1 2">
    <name type="scientific">Dactylosporangium matsuzakiense</name>
    <dbReference type="NCBI Taxonomy" id="53360"/>
    <lineage>
        <taxon>Bacteria</taxon>
        <taxon>Bacillati</taxon>
        <taxon>Actinomycetota</taxon>
        <taxon>Actinomycetes</taxon>
        <taxon>Micromonosporales</taxon>
        <taxon>Micromonosporaceae</taxon>
        <taxon>Dactylosporangium</taxon>
    </lineage>
</organism>
<proteinExistence type="predicted"/>
<comment type="caution">
    <text evidence="1">The sequence shown here is derived from an EMBL/GenBank/DDBJ whole genome shotgun (WGS) entry which is preliminary data.</text>
</comment>
<name>A0A9W6KN52_9ACTN</name>
<gene>
    <name evidence="1" type="ORF">GCM10017581_068480</name>
</gene>
<dbReference type="RefSeq" id="WP_271189782.1">
    <property type="nucleotide sequence ID" value="NZ_BSFP01000053.1"/>
</dbReference>
<dbReference type="Proteomes" id="UP001143480">
    <property type="component" value="Unassembled WGS sequence"/>
</dbReference>
<evidence type="ECO:0000313" key="2">
    <source>
        <dbReference type="Proteomes" id="UP001143480"/>
    </source>
</evidence>
<reference evidence="1" key="2">
    <citation type="submission" date="2023-01" db="EMBL/GenBank/DDBJ databases">
        <authorList>
            <person name="Sun Q."/>
            <person name="Evtushenko L."/>
        </authorList>
    </citation>
    <scope>NUCLEOTIDE SEQUENCE</scope>
    <source>
        <strain evidence="1">VKM Ac-1321</strain>
    </source>
</reference>
<keyword evidence="2" id="KW-1185">Reference proteome</keyword>
<sequence length="164" mass="18225">MDLTSFAIGARHMSGQLPDVKREVLGDTAEAAALSTFRRQIADLRISLDSLRLPSGDGVEARGLPRILGDVGLALNEARECLEILGPMLEDATRPERAGKQRSRRQLQDLASERTRTYTALDNLEKSIATFLDHVRVIGIPASRMRRAEVRAIVPEQNDRRRLA</sequence>
<dbReference type="AlphaFoldDB" id="A0A9W6KN52"/>
<evidence type="ECO:0000313" key="1">
    <source>
        <dbReference type="EMBL" id="GLL05101.1"/>
    </source>
</evidence>
<protein>
    <submittedName>
        <fullName evidence="1">Uncharacterized protein</fullName>
    </submittedName>
</protein>